<dbReference type="Proteomes" id="UP000092683">
    <property type="component" value="Unassembled WGS sequence"/>
</dbReference>
<evidence type="ECO:0000313" key="3">
    <source>
        <dbReference type="EMBL" id="OCB62775.1"/>
    </source>
</evidence>
<evidence type="ECO:0000259" key="2">
    <source>
        <dbReference type="Pfam" id="PF05305"/>
    </source>
</evidence>
<organism evidence="3 4">
    <name type="scientific">Mycobacterium malmoense</name>
    <dbReference type="NCBI Taxonomy" id="1780"/>
    <lineage>
        <taxon>Bacteria</taxon>
        <taxon>Bacillati</taxon>
        <taxon>Actinomycetota</taxon>
        <taxon>Actinomycetes</taxon>
        <taxon>Mycobacteriales</taxon>
        <taxon>Mycobacteriaceae</taxon>
        <taxon>Mycobacterium</taxon>
    </lineage>
</organism>
<evidence type="ECO:0000313" key="4">
    <source>
        <dbReference type="Proteomes" id="UP000092683"/>
    </source>
</evidence>
<name>A0A1B9DE70_MYCMA</name>
<feature type="chain" id="PRO_5008624006" description="DUF732 domain-containing protein" evidence="1">
    <location>
        <begin position="34"/>
        <end position="113"/>
    </location>
</feature>
<gene>
    <name evidence="3" type="ORF">A5677_11600</name>
</gene>
<dbReference type="AlphaFoldDB" id="A0A1B9DE70"/>
<evidence type="ECO:0000256" key="1">
    <source>
        <dbReference type="SAM" id="SignalP"/>
    </source>
</evidence>
<keyword evidence="1" id="KW-0732">Signal</keyword>
<dbReference type="InterPro" id="IPR007969">
    <property type="entry name" value="DUF732"/>
</dbReference>
<accession>A0A1B9DE70</accession>
<dbReference type="Pfam" id="PF05305">
    <property type="entry name" value="DUF732"/>
    <property type="match status" value="1"/>
</dbReference>
<protein>
    <recommendedName>
        <fullName evidence="2">DUF732 domain-containing protein</fullName>
    </recommendedName>
</protein>
<reference evidence="3 4" key="1">
    <citation type="submission" date="2016-06" db="EMBL/GenBank/DDBJ databases">
        <authorList>
            <person name="Kjaerup R.B."/>
            <person name="Dalgaard T.S."/>
            <person name="Juul-Madsen H.R."/>
        </authorList>
    </citation>
    <scope>NUCLEOTIDE SEQUENCE [LARGE SCALE GENOMIC DNA]</scope>
    <source>
        <strain evidence="3 4">E3012</strain>
    </source>
</reference>
<dbReference type="EMBL" id="MBEE01000019">
    <property type="protein sequence ID" value="OCB62775.1"/>
    <property type="molecule type" value="Genomic_DNA"/>
</dbReference>
<sequence>MAGHTRCDRLASLALMSGPLLVAGCLWASPAQADANSFLNHAHNLGIHDARGGDAALLAAGRRLCQELWAGANAAQLKARALARSDTNQGSEGLSPQQASNLVDVAYADLCPP</sequence>
<feature type="domain" description="DUF732" evidence="2">
    <location>
        <begin position="35"/>
        <end position="112"/>
    </location>
</feature>
<comment type="caution">
    <text evidence="3">The sequence shown here is derived from an EMBL/GenBank/DDBJ whole genome shotgun (WGS) entry which is preliminary data.</text>
</comment>
<dbReference type="PROSITE" id="PS51257">
    <property type="entry name" value="PROKAR_LIPOPROTEIN"/>
    <property type="match status" value="1"/>
</dbReference>
<feature type="signal peptide" evidence="1">
    <location>
        <begin position="1"/>
        <end position="33"/>
    </location>
</feature>
<proteinExistence type="predicted"/>